<evidence type="ECO:0000313" key="2">
    <source>
        <dbReference type="EMBL" id="QMS98978.1"/>
    </source>
</evidence>
<accession>A0A7D7LST2</accession>
<dbReference type="AlphaFoldDB" id="A0A7D7LST2"/>
<sequence>MLDFEYEYTEIVGDGYCIGEAEPLFYPPFFGHDQAFPAEMFKFCTRAHQKIEFRLIVRNKKQIHPFVSDVKIWNYNPQNGRAEISRYWNTENLSEGERHFFADRSGKRIPVEYDLPADSDSSEIRERIDKLIWVR</sequence>
<dbReference type="EMBL" id="CP059472">
    <property type="protein sequence ID" value="QMS98978.1"/>
    <property type="molecule type" value="Genomic_DNA"/>
</dbReference>
<name>A0A7D7LST2_9FLAO</name>
<dbReference type="Proteomes" id="UP000515349">
    <property type="component" value="Chromosome"/>
</dbReference>
<reference evidence="1" key="3">
    <citation type="submission" date="2020-07" db="EMBL/GenBank/DDBJ databases">
        <authorList>
            <person name="Yang C."/>
        </authorList>
    </citation>
    <scope>NUCLEOTIDE SEQUENCE</scope>
    <source>
        <strain evidence="1">Cx-624</strain>
    </source>
</reference>
<dbReference type="KEGG" id="cbau:H1R16_02925"/>
<organism evidence="2 3">
    <name type="scientific">Marnyiella aurantia</name>
    <dbReference type="NCBI Taxonomy" id="2758037"/>
    <lineage>
        <taxon>Bacteria</taxon>
        <taxon>Pseudomonadati</taxon>
        <taxon>Bacteroidota</taxon>
        <taxon>Flavobacteriia</taxon>
        <taxon>Flavobacteriales</taxon>
        <taxon>Weeksellaceae</taxon>
        <taxon>Marnyiella</taxon>
    </lineage>
</organism>
<reference evidence="2 3" key="1">
    <citation type="submission" date="2020-07" db="EMBL/GenBank/DDBJ databases">
        <title>Chryseobacterium sp.cx-624.</title>
        <authorList>
            <person name="Yang C."/>
        </authorList>
    </citation>
    <scope>NUCLEOTIDE SEQUENCE [LARGE SCALE GENOMIC DNA]</scope>
    <source>
        <strain evidence="3">cx-624</strain>
        <strain evidence="2">Cx-624</strain>
    </source>
</reference>
<protein>
    <submittedName>
        <fullName evidence="2">Uncharacterized protein</fullName>
    </submittedName>
</protein>
<gene>
    <name evidence="2" type="ORF">H1R16_02925</name>
    <name evidence="1" type="ORF">H2507_00350</name>
</gene>
<evidence type="ECO:0000313" key="3">
    <source>
        <dbReference type="Proteomes" id="UP000515349"/>
    </source>
</evidence>
<dbReference type="Proteomes" id="UP000539710">
    <property type="component" value="Unassembled WGS sequence"/>
</dbReference>
<keyword evidence="4" id="KW-1185">Reference proteome</keyword>
<proteinExistence type="predicted"/>
<reference evidence="4" key="2">
    <citation type="submission" date="2020-07" db="EMBL/GenBank/DDBJ databases">
        <title>Flavobacterium sp. xlx-214.</title>
        <authorList>
            <person name="Yang C."/>
        </authorList>
    </citation>
    <scope>NUCLEOTIDE SEQUENCE [LARGE SCALE GENOMIC DNA]</scope>
    <source>
        <strain evidence="4">CX-624</strain>
    </source>
</reference>
<dbReference type="EMBL" id="JACEUX010000001">
    <property type="protein sequence ID" value="MBA5245612.1"/>
    <property type="molecule type" value="Genomic_DNA"/>
</dbReference>
<evidence type="ECO:0000313" key="1">
    <source>
        <dbReference type="EMBL" id="MBA5245612.1"/>
    </source>
</evidence>
<dbReference type="RefSeq" id="WP_181885739.1">
    <property type="nucleotide sequence ID" value="NZ_CP059472.1"/>
</dbReference>
<evidence type="ECO:0000313" key="4">
    <source>
        <dbReference type="Proteomes" id="UP000539710"/>
    </source>
</evidence>